<dbReference type="EMBL" id="BGPR01030667">
    <property type="protein sequence ID" value="GBO03314.1"/>
    <property type="molecule type" value="Genomic_DNA"/>
</dbReference>
<sequence>MRIRRLCDDISAEPVFTCKLAESVQCGAGRSSGIANCFKYIDYKDGRLLVSFVHHNRKVILNIEGPGRGPAKLALRLLQWATIWVPNEILQENGRNTGITPSSQTLYKAVNECWHGAVAWCLEQVSSQHSAFVPPPASQVPAKTTSMAALQLILDGLPGFYSRNTVYQAKSLLKQWNTPVTATLNNGLFLWRATKPASNQLQTPRSRFNCPEKIFKLLTSSHQSVVVNAHAGYIKGTKKQTGGQQKQKIYLKHTFSLKSLSKFLRQKMLYTWQMSGMMKVLLNFIYNIIPKVSLRNWTRNEVLFLTGHGAFPSFQRFFPGIGILFLVGNRLQSYAAVCAFTTSHHITIMVWFTSVTNNSTLRRKIHNLLHLQETSVFRPDPN</sequence>
<protein>
    <submittedName>
        <fullName evidence="1">Uncharacterized protein</fullName>
    </submittedName>
</protein>
<dbReference type="AlphaFoldDB" id="A0A4Y2TUK7"/>
<evidence type="ECO:0000313" key="2">
    <source>
        <dbReference type="Proteomes" id="UP000499080"/>
    </source>
</evidence>
<dbReference type="Proteomes" id="UP000499080">
    <property type="component" value="Unassembled WGS sequence"/>
</dbReference>
<organism evidence="1 2">
    <name type="scientific">Araneus ventricosus</name>
    <name type="common">Orbweaver spider</name>
    <name type="synonym">Epeira ventricosa</name>
    <dbReference type="NCBI Taxonomy" id="182803"/>
    <lineage>
        <taxon>Eukaryota</taxon>
        <taxon>Metazoa</taxon>
        <taxon>Ecdysozoa</taxon>
        <taxon>Arthropoda</taxon>
        <taxon>Chelicerata</taxon>
        <taxon>Arachnida</taxon>
        <taxon>Araneae</taxon>
        <taxon>Araneomorphae</taxon>
        <taxon>Entelegynae</taxon>
        <taxon>Araneoidea</taxon>
        <taxon>Araneidae</taxon>
        <taxon>Araneus</taxon>
    </lineage>
</organism>
<comment type="caution">
    <text evidence="1">The sequence shown here is derived from an EMBL/GenBank/DDBJ whole genome shotgun (WGS) entry which is preliminary data.</text>
</comment>
<name>A0A4Y2TUK7_ARAVE</name>
<keyword evidence="2" id="KW-1185">Reference proteome</keyword>
<evidence type="ECO:0000313" key="1">
    <source>
        <dbReference type="EMBL" id="GBO03314.1"/>
    </source>
</evidence>
<accession>A0A4Y2TUK7</accession>
<reference evidence="1 2" key="1">
    <citation type="journal article" date="2019" name="Sci. Rep.">
        <title>Orb-weaving spider Araneus ventricosus genome elucidates the spidroin gene catalogue.</title>
        <authorList>
            <person name="Kono N."/>
            <person name="Nakamura H."/>
            <person name="Ohtoshi R."/>
            <person name="Moran D.A.P."/>
            <person name="Shinohara A."/>
            <person name="Yoshida Y."/>
            <person name="Fujiwara M."/>
            <person name="Mori M."/>
            <person name="Tomita M."/>
            <person name="Arakawa K."/>
        </authorList>
    </citation>
    <scope>NUCLEOTIDE SEQUENCE [LARGE SCALE GENOMIC DNA]</scope>
</reference>
<gene>
    <name evidence="1" type="ORF">AVEN_157010_1</name>
</gene>
<proteinExistence type="predicted"/>